<dbReference type="Gene3D" id="1.25.40.10">
    <property type="entry name" value="Tetratricopeptide repeat domain"/>
    <property type="match status" value="1"/>
</dbReference>
<gene>
    <name evidence="3" type="ORF">DFH07DRAFT_465077</name>
</gene>
<dbReference type="SMART" id="SM00028">
    <property type="entry name" value="TPR"/>
    <property type="match status" value="1"/>
</dbReference>
<dbReference type="SUPFAM" id="SSF48452">
    <property type="entry name" value="TPR-like"/>
    <property type="match status" value="1"/>
</dbReference>
<dbReference type="InterPro" id="IPR027974">
    <property type="entry name" value="DUF4470"/>
</dbReference>
<reference evidence="3" key="1">
    <citation type="submission" date="2023-03" db="EMBL/GenBank/DDBJ databases">
        <title>Massive genome expansion in bonnet fungi (Mycena s.s.) driven by repeated elements and novel gene families across ecological guilds.</title>
        <authorList>
            <consortium name="Lawrence Berkeley National Laboratory"/>
            <person name="Harder C.B."/>
            <person name="Miyauchi S."/>
            <person name="Viragh M."/>
            <person name="Kuo A."/>
            <person name="Thoen E."/>
            <person name="Andreopoulos B."/>
            <person name="Lu D."/>
            <person name="Skrede I."/>
            <person name="Drula E."/>
            <person name="Henrissat B."/>
            <person name="Morin E."/>
            <person name="Kohler A."/>
            <person name="Barry K."/>
            <person name="LaButti K."/>
            <person name="Morin E."/>
            <person name="Salamov A."/>
            <person name="Lipzen A."/>
            <person name="Mereny Z."/>
            <person name="Hegedus B."/>
            <person name="Baldrian P."/>
            <person name="Stursova M."/>
            <person name="Weitz H."/>
            <person name="Taylor A."/>
            <person name="Grigoriev I.V."/>
            <person name="Nagy L.G."/>
            <person name="Martin F."/>
            <person name="Kauserud H."/>
        </authorList>
    </citation>
    <scope>NUCLEOTIDE SEQUENCE</scope>
    <source>
        <strain evidence="3">CBHHK188m</strain>
    </source>
</reference>
<dbReference type="EMBL" id="JARJLG010000006">
    <property type="protein sequence ID" value="KAJ7780170.1"/>
    <property type="molecule type" value="Genomic_DNA"/>
</dbReference>
<name>A0AAD7K9T4_9AGAR</name>
<dbReference type="PROSITE" id="PS50005">
    <property type="entry name" value="TPR"/>
    <property type="match status" value="1"/>
</dbReference>
<keyword evidence="1" id="KW-0802">TPR repeat</keyword>
<organism evidence="3 4">
    <name type="scientific">Mycena maculata</name>
    <dbReference type="NCBI Taxonomy" id="230809"/>
    <lineage>
        <taxon>Eukaryota</taxon>
        <taxon>Fungi</taxon>
        <taxon>Dikarya</taxon>
        <taxon>Basidiomycota</taxon>
        <taxon>Agaricomycotina</taxon>
        <taxon>Agaricomycetes</taxon>
        <taxon>Agaricomycetidae</taxon>
        <taxon>Agaricales</taxon>
        <taxon>Marasmiineae</taxon>
        <taxon>Mycenaceae</taxon>
        <taxon>Mycena</taxon>
    </lineage>
</organism>
<dbReference type="Pfam" id="PF14737">
    <property type="entry name" value="DUF4470"/>
    <property type="match status" value="1"/>
</dbReference>
<sequence length="957" mass="106754">MSLDQPSSKVAPADALKNKGNTFFKSGNVAEASKCYAKAEKLCPTNPVYPSNLSAALFEEGDYLACIMAIDRWWKLCRPADFEENPLGPSLDSRLALRLSGRLIKALCHGVRSGVVSQQCIHDLGVTITELQRVVSLAEEVKPSGDWDRIAGEPGDWDENIAEARARLSALPIFRKTAKPILEYFTIGQDPLMSLVDDWGPEHETPLKVESMSAEEISKLSFLLGGVGDARHVYSTLVGVHRAHKKLDKKRQAAFRVHITLLDIHPAALARDLCMLLLLDQLVDTSPENSVTRAEILATLFYTFAGVVMPGYCFSRLERVMEDLRIFLKGDGPEIPSWIHVDSAAAVKITSKLDFWATVPQEYTAERALNEHTVTSPAEVLDFVKSPDISPEYRAGAQSRIDTARQEVMDVINQMNSTQLRASGLAPPPQNASAEEKRECAARRESIISHMVEIDLNNDGNMMVERFWYEKVKAFVPPPELWSRHSGMEHFKGRPSPEIFSRVRNHINKTWKPNSTLFDPNFPPNFKLNPFEAPGYIDLFNHRFGINSTTADDKPDAPCFSNFVDLFDKVSEALTSLKSQVKLEFLCGELTQELSKMRLGGDHTRPADFPRAYQRGHLSNVPDYTHGTLNAIIYALPIVHSVSSNCFLNTGIWANDEEFIHTYTLLKSADVPKYLGCEFISQEAMQGLVILRKQDLPLPLVKLASRPELITWLTRVLLYTVLPSSAQQGRFRARLPNNLVAFVSLLLHLRGVGYPGHWLSEFLQAVLSGRLVTDIAPYTDKWPIPVSDIKRRVPTRAVRLDPWTAELESIIATALQGIPFHIPLPDDFAAHHTDIGTFEAAVEASSPWMGFMMGTMVNPMPVEDPVVCLLLYKPCGLSADELLAKLPLVLNGAKSPESGTLCILTSQEVVAVPVIRWRLSKARVARMREEGWVMVAYRTDVELSFTAPVSANKWTEV</sequence>
<dbReference type="InterPro" id="IPR019734">
    <property type="entry name" value="TPR_rpt"/>
</dbReference>
<comment type="caution">
    <text evidence="3">The sequence shown here is derived from an EMBL/GenBank/DDBJ whole genome shotgun (WGS) entry which is preliminary data.</text>
</comment>
<proteinExistence type="predicted"/>
<evidence type="ECO:0000313" key="3">
    <source>
        <dbReference type="EMBL" id="KAJ7780170.1"/>
    </source>
</evidence>
<protein>
    <recommendedName>
        <fullName evidence="2">DUF4470 domain-containing protein</fullName>
    </recommendedName>
</protein>
<feature type="domain" description="DUF4470" evidence="2">
    <location>
        <begin position="188"/>
        <end position="304"/>
    </location>
</feature>
<evidence type="ECO:0000256" key="1">
    <source>
        <dbReference type="PROSITE-ProRule" id="PRU00339"/>
    </source>
</evidence>
<accession>A0AAD7K9T4</accession>
<dbReference type="InterPro" id="IPR011990">
    <property type="entry name" value="TPR-like_helical_dom_sf"/>
</dbReference>
<dbReference type="Proteomes" id="UP001215280">
    <property type="component" value="Unassembled WGS sequence"/>
</dbReference>
<keyword evidence="4" id="KW-1185">Reference proteome</keyword>
<evidence type="ECO:0000313" key="4">
    <source>
        <dbReference type="Proteomes" id="UP001215280"/>
    </source>
</evidence>
<evidence type="ECO:0000259" key="2">
    <source>
        <dbReference type="Pfam" id="PF14737"/>
    </source>
</evidence>
<feature type="repeat" description="TPR" evidence="1">
    <location>
        <begin position="13"/>
        <end position="46"/>
    </location>
</feature>
<dbReference type="AlphaFoldDB" id="A0AAD7K9T4"/>